<reference evidence="2" key="1">
    <citation type="submission" date="2020-01" db="EMBL/GenBank/DDBJ databases">
        <authorList>
            <person name="Meier V. D."/>
            <person name="Meier V D."/>
        </authorList>
    </citation>
    <scope>NUCLEOTIDE SEQUENCE</scope>
    <source>
        <strain evidence="2">HLG_WM_MAG_10</strain>
    </source>
</reference>
<evidence type="ECO:0000259" key="1">
    <source>
        <dbReference type="Pfam" id="PF12695"/>
    </source>
</evidence>
<dbReference type="SUPFAM" id="SSF53474">
    <property type="entry name" value="alpha/beta-Hydrolases"/>
    <property type="match status" value="1"/>
</dbReference>
<dbReference type="AlphaFoldDB" id="A0A6S6SYF0"/>
<sequence length="250" mass="27039">MIIGCLMSILILGITSCSYLPEKVNRISGIEVNETVHYISLERTISTKAKTGLLFYPGGLVDPHAYIPLLQNLAIEGYPIVIVKVSANLAITNASKAATCKVAFPEVERWVLSGHSLGGVVACIDINKAPSEYVGLVLMGSYADESFDLSDWDGAVLSLMGEKDSLATVETIRGQEGFLPIGITVDDIMDMPYNPTGGQTIYHQIDGGNHAQFGAYGPQDKDGIASITVAEQHTEVVRYISSFFYANNWE</sequence>
<dbReference type="EMBL" id="CACVAQ010000230">
    <property type="protein sequence ID" value="CAA6815740.1"/>
    <property type="molecule type" value="Genomic_DNA"/>
</dbReference>
<dbReference type="Gene3D" id="3.40.50.1820">
    <property type="entry name" value="alpha/beta hydrolase"/>
    <property type="match status" value="1"/>
</dbReference>
<gene>
    <name evidence="2" type="ORF">HELGO_WM42161</name>
</gene>
<evidence type="ECO:0000313" key="2">
    <source>
        <dbReference type="EMBL" id="CAA6815740.1"/>
    </source>
</evidence>
<feature type="domain" description="Alpha/beta hydrolase fold-5" evidence="1">
    <location>
        <begin position="53"/>
        <end position="233"/>
    </location>
</feature>
<dbReference type="InterPro" id="IPR029058">
    <property type="entry name" value="AB_hydrolase_fold"/>
</dbReference>
<protein>
    <recommendedName>
        <fullName evidence="1">Alpha/beta hydrolase fold-5 domain-containing protein</fullName>
    </recommendedName>
</protein>
<proteinExistence type="predicted"/>
<accession>A0A6S6SYF0</accession>
<dbReference type="Pfam" id="PF12695">
    <property type="entry name" value="Abhydrolase_5"/>
    <property type="match status" value="1"/>
</dbReference>
<dbReference type="InterPro" id="IPR029059">
    <property type="entry name" value="AB_hydrolase_5"/>
</dbReference>
<name>A0A6S6SYF0_9BACT</name>
<dbReference type="GO" id="GO:0016787">
    <property type="term" value="F:hydrolase activity"/>
    <property type="evidence" value="ECO:0007669"/>
    <property type="project" value="InterPro"/>
</dbReference>
<organism evidence="2">
    <name type="scientific">uncultured Aureispira sp</name>
    <dbReference type="NCBI Taxonomy" id="1331704"/>
    <lineage>
        <taxon>Bacteria</taxon>
        <taxon>Pseudomonadati</taxon>
        <taxon>Bacteroidota</taxon>
        <taxon>Saprospiria</taxon>
        <taxon>Saprospirales</taxon>
        <taxon>Saprospiraceae</taxon>
        <taxon>Aureispira</taxon>
        <taxon>environmental samples</taxon>
    </lineage>
</organism>